<feature type="domain" description="Cullin family profile" evidence="2">
    <location>
        <begin position="406"/>
        <end position="651"/>
    </location>
</feature>
<dbReference type="Proteomes" id="UP000019375">
    <property type="component" value="Unassembled WGS sequence"/>
</dbReference>
<dbReference type="InterPro" id="IPR016158">
    <property type="entry name" value="Cullin_homology"/>
</dbReference>
<evidence type="ECO:0000313" key="4">
    <source>
        <dbReference type="Proteomes" id="UP000019375"/>
    </source>
</evidence>
<dbReference type="Pfam" id="PF26557">
    <property type="entry name" value="Cullin_AB"/>
    <property type="match status" value="1"/>
</dbReference>
<name>A0A8J2T3E9_ZYGB2</name>
<dbReference type="SUPFAM" id="SSF75632">
    <property type="entry name" value="Cullin homology domain"/>
    <property type="match status" value="1"/>
</dbReference>
<evidence type="ECO:0000256" key="1">
    <source>
        <dbReference type="PROSITE-ProRule" id="PRU00330"/>
    </source>
</evidence>
<gene>
    <name evidence="3" type="ORF">BN860_09890g</name>
</gene>
<dbReference type="OrthoDB" id="27073at2759"/>
<reference evidence="4" key="1">
    <citation type="journal article" date="2013" name="Genome Announc.">
        <title>Genome sequence of the food spoilage yeast Zygosaccharomyces bailii CLIB 213(T).</title>
        <authorList>
            <person name="Galeote V."/>
            <person name="Bigey F."/>
            <person name="Devillers H."/>
            <person name="Neuveglise C."/>
            <person name="Dequin S."/>
        </authorList>
    </citation>
    <scope>NUCLEOTIDE SEQUENCE [LARGE SCALE GENOMIC DNA]</scope>
    <source>
        <strain evidence="4">CLIB 213 / ATCC 58445 / CBS 680 / CCRC 21525 / NBRC 1098 / NCYC 1416 / NRRL Y-2227</strain>
    </source>
</reference>
<dbReference type="AlphaFoldDB" id="A0A8J2T3E9"/>
<proteinExistence type="inferred from homology"/>
<dbReference type="EMBL" id="HG316455">
    <property type="protein sequence ID" value="CDF88422.1"/>
    <property type="molecule type" value="Genomic_DNA"/>
</dbReference>
<dbReference type="InterPro" id="IPR036317">
    <property type="entry name" value="Cullin_homology_sf"/>
</dbReference>
<dbReference type="SMART" id="SM00884">
    <property type="entry name" value="Cullin_Nedd8"/>
    <property type="match status" value="1"/>
</dbReference>
<dbReference type="InterPro" id="IPR045093">
    <property type="entry name" value="Cullin"/>
</dbReference>
<evidence type="ECO:0000259" key="2">
    <source>
        <dbReference type="PROSITE" id="PS50069"/>
    </source>
</evidence>
<dbReference type="PROSITE" id="PS50069">
    <property type="entry name" value="CULLIN_2"/>
    <property type="match status" value="1"/>
</dbReference>
<sequence>MMESTTFFKDHEVIYNSLINRLEQLFSKAYDICHKGAHPEDEMASEVSADVFEYNRESKQIMRTLTQFKVYAPIESDDHHGCKRFQLINQNKVISIIWNMLRDKLKDLTNDYVGNTLRLMGDLSLNTNLQSLFIFWDRMLITYNDALMIISPLLGYLTENYPLITKEIPRWSSISDYSHKMLIEMFKIQLGSNFVTFLETSLDYFRFQKEPSLSILEFESPLALMYKYNIAVNQDSTQDVKDFYFKYLSKYVQNELNIPLDIHYLKTLINNLRNNSLHTGAISPSLIEGANDIFLQHTVLQADTAAHIIDILKTNLPLRFKSRPHSFDVLLENFQWIITAFETRNRIHELEDILRRVVKKSLQRAYHDPEKLFSEVCKFVLLADKNTTFVVIPQTEMVKILGGSLNAMELYTRLCETNIRRANRKPVENFVDYYTNSAVVFYAPILLHINSTILNLYSRSLFRRAIMQGVNPVIKSLTDTRYLESNMLKFFKSQYGTTSEYHTLEATQEIIYKASSLQTSFEQHVSNHTNFMIPLVFEKKMVPIVFQESRNEDVNLPEELMEAWNEFIEFFKTTDKKAKMKKLHLVYHLQHCEVVTPYKLKNGKKLIFELTLYQTCLLSLFNEFKALSYREIMVKLRMTTSTLATVLTSFTEAGLLSAKGDIYALNKDYSPDKRRVKDGKLRIPLSKPAGLPRSMKQPNKVVESSQHREGHSSQWKQELVKACIVRSLKGERNGLNLTNLFKKVEEQIRGISMGEFKDALHKVLSEKFIASDNDLFVY</sequence>
<dbReference type="InterPro" id="IPR019559">
    <property type="entry name" value="Cullin_neddylation_domain"/>
</dbReference>
<evidence type="ECO:0000313" key="3">
    <source>
        <dbReference type="EMBL" id="CDF88422.1"/>
    </source>
</evidence>
<organism evidence="3 4">
    <name type="scientific">Zygosaccharomyces bailii (strain CLIB 213 / ATCC 58445 / CBS 680 / BCRC 21525 / NBRC 1098 / NCYC 1416 / NRRL Y-2227)</name>
    <dbReference type="NCBI Taxonomy" id="1333698"/>
    <lineage>
        <taxon>Eukaryota</taxon>
        <taxon>Fungi</taxon>
        <taxon>Dikarya</taxon>
        <taxon>Ascomycota</taxon>
        <taxon>Saccharomycotina</taxon>
        <taxon>Saccharomycetes</taxon>
        <taxon>Saccharomycetales</taxon>
        <taxon>Saccharomycetaceae</taxon>
        <taxon>Zygosaccharomyces</taxon>
    </lineage>
</organism>
<dbReference type="InterPro" id="IPR059120">
    <property type="entry name" value="Cullin-like_AB"/>
</dbReference>
<accession>A0A8J2T3E9</accession>
<dbReference type="GO" id="GO:0031625">
    <property type="term" value="F:ubiquitin protein ligase binding"/>
    <property type="evidence" value="ECO:0007669"/>
    <property type="project" value="InterPro"/>
</dbReference>
<comment type="similarity">
    <text evidence="1">Belongs to the cullin family.</text>
</comment>
<keyword evidence="4" id="KW-1185">Reference proteome</keyword>
<dbReference type="GO" id="GO:0006511">
    <property type="term" value="P:ubiquitin-dependent protein catabolic process"/>
    <property type="evidence" value="ECO:0007669"/>
    <property type="project" value="InterPro"/>
</dbReference>
<protein>
    <submittedName>
        <fullName evidence="3">BN860_09890g1_1</fullName>
    </submittedName>
</protein>
<dbReference type="Gene3D" id="3.30.230.130">
    <property type="entry name" value="Cullin, Chain C, Domain 2"/>
    <property type="match status" value="1"/>
</dbReference>
<dbReference type="PANTHER" id="PTHR11932">
    <property type="entry name" value="CULLIN"/>
    <property type="match status" value="1"/>
</dbReference>